<evidence type="ECO:0000256" key="12">
    <source>
        <dbReference type="SAM" id="Phobius"/>
    </source>
</evidence>
<evidence type="ECO:0000256" key="11">
    <source>
        <dbReference type="ARBA" id="ARBA00039382"/>
    </source>
</evidence>
<feature type="transmembrane region" description="Helical" evidence="12">
    <location>
        <begin position="87"/>
        <end position="110"/>
    </location>
</feature>
<evidence type="ECO:0000256" key="3">
    <source>
        <dbReference type="ARBA" id="ARBA00011262"/>
    </source>
</evidence>
<dbReference type="PANTHER" id="PTHR32196">
    <property type="entry name" value="ABC TRANSPORTER PERMEASE PROTEIN YPHD-RELATED-RELATED"/>
    <property type="match status" value="1"/>
</dbReference>
<evidence type="ECO:0000256" key="4">
    <source>
        <dbReference type="ARBA" id="ARBA00022448"/>
    </source>
</evidence>
<keyword evidence="9 12" id="KW-0472">Membrane</keyword>
<evidence type="ECO:0000256" key="2">
    <source>
        <dbReference type="ARBA" id="ARBA00007942"/>
    </source>
</evidence>
<keyword evidence="14" id="KW-1185">Reference proteome</keyword>
<dbReference type="OrthoDB" id="5422926at2"/>
<dbReference type="AlphaFoldDB" id="A0A1A9F5E7"/>
<keyword evidence="8 12" id="KW-1133">Transmembrane helix</keyword>
<reference evidence="13 14" key="2">
    <citation type="journal article" date="2018" name="Int. J. Syst. Evol. Microbiol.">
        <title>Marinobacterium aestuarii sp. nov., a benzene-degrading marine bacterium isolated from estuary sediment.</title>
        <authorList>
            <person name="Bae S.S."/>
            <person name="Jung J."/>
            <person name="Chung D."/>
            <person name="Baek K."/>
        </authorList>
    </citation>
    <scope>NUCLEOTIDE SEQUENCE [LARGE SCALE GENOMIC DNA]</scope>
    <source>
        <strain evidence="13 14">ST58-10</strain>
    </source>
</reference>
<gene>
    <name evidence="13" type="ORF">A8C75_03280</name>
</gene>
<organism evidence="13 14">
    <name type="scientific">Marinobacterium aestuarii</name>
    <dbReference type="NCBI Taxonomy" id="1821621"/>
    <lineage>
        <taxon>Bacteria</taxon>
        <taxon>Pseudomonadati</taxon>
        <taxon>Pseudomonadota</taxon>
        <taxon>Gammaproteobacteria</taxon>
        <taxon>Oceanospirillales</taxon>
        <taxon>Oceanospirillaceae</taxon>
        <taxon>Marinobacterium</taxon>
    </lineage>
</organism>
<evidence type="ECO:0000256" key="10">
    <source>
        <dbReference type="ARBA" id="ARBA00025439"/>
    </source>
</evidence>
<feature type="transmembrane region" description="Helical" evidence="12">
    <location>
        <begin position="289"/>
        <end position="310"/>
    </location>
</feature>
<keyword evidence="7 12" id="KW-0812">Transmembrane</keyword>
<reference evidence="14" key="1">
    <citation type="submission" date="2016-05" db="EMBL/GenBank/DDBJ databases">
        <authorList>
            <person name="Baek K."/>
            <person name="Yang S.-J."/>
        </authorList>
    </citation>
    <scope>NUCLEOTIDE SEQUENCE [LARGE SCALE GENOMIC DNA]</scope>
    <source>
        <strain evidence="14">ST58-10</strain>
    </source>
</reference>
<dbReference type="KEGG" id="mars:A8C75_03280"/>
<dbReference type="GO" id="GO:0022857">
    <property type="term" value="F:transmembrane transporter activity"/>
    <property type="evidence" value="ECO:0007669"/>
    <property type="project" value="InterPro"/>
</dbReference>
<evidence type="ECO:0000256" key="7">
    <source>
        <dbReference type="ARBA" id="ARBA00022692"/>
    </source>
</evidence>
<evidence type="ECO:0000256" key="9">
    <source>
        <dbReference type="ARBA" id="ARBA00023136"/>
    </source>
</evidence>
<feature type="transmembrane region" description="Helical" evidence="12">
    <location>
        <begin position="65"/>
        <end position="81"/>
    </location>
</feature>
<comment type="function">
    <text evidence="10">Part of the ABC transporter complex LsrABCD involved in autoinducer 2 (AI-2) import. Probably responsible for the translocation of the substrate across the membrane.</text>
</comment>
<evidence type="ECO:0000313" key="13">
    <source>
        <dbReference type="EMBL" id="ANG65081.1"/>
    </source>
</evidence>
<keyword evidence="6" id="KW-0997">Cell inner membrane</keyword>
<feature type="transmembrane region" description="Helical" evidence="12">
    <location>
        <begin position="212"/>
        <end position="230"/>
    </location>
</feature>
<accession>A0A1A9F5E7</accession>
<proteinExistence type="inferred from homology"/>
<feature type="transmembrane region" description="Helical" evidence="12">
    <location>
        <begin position="117"/>
        <end position="135"/>
    </location>
</feature>
<protein>
    <recommendedName>
        <fullName evidence="11">Autoinducer 2 import system permease protein LsrC</fullName>
    </recommendedName>
</protein>
<dbReference type="STRING" id="1821621.A8C75_03280"/>
<evidence type="ECO:0000313" key="14">
    <source>
        <dbReference type="Proteomes" id="UP000078070"/>
    </source>
</evidence>
<evidence type="ECO:0000256" key="8">
    <source>
        <dbReference type="ARBA" id="ARBA00022989"/>
    </source>
</evidence>
<comment type="similarity">
    <text evidence="2">Belongs to the binding-protein-dependent transport system permease family. AraH/RbsC subfamily.</text>
</comment>
<evidence type="ECO:0000256" key="6">
    <source>
        <dbReference type="ARBA" id="ARBA00022519"/>
    </source>
</evidence>
<feature type="transmembrane region" description="Helical" evidence="12">
    <location>
        <begin position="12"/>
        <end position="34"/>
    </location>
</feature>
<feature type="transmembrane region" description="Helical" evidence="12">
    <location>
        <begin position="159"/>
        <end position="181"/>
    </location>
</feature>
<dbReference type="CDD" id="cd06579">
    <property type="entry name" value="TM_PBP1_transp_AraH_like"/>
    <property type="match status" value="1"/>
</dbReference>
<dbReference type="Pfam" id="PF02653">
    <property type="entry name" value="BPD_transp_2"/>
    <property type="match status" value="1"/>
</dbReference>
<evidence type="ECO:0000256" key="1">
    <source>
        <dbReference type="ARBA" id="ARBA00004429"/>
    </source>
</evidence>
<dbReference type="EMBL" id="CP015839">
    <property type="protein sequence ID" value="ANG65081.1"/>
    <property type="molecule type" value="Genomic_DNA"/>
</dbReference>
<dbReference type="Proteomes" id="UP000078070">
    <property type="component" value="Chromosome"/>
</dbReference>
<sequence>MQRYAKRADFGAIVGVCAIFLIFSLIDFSNWWSGHALPDIIQFTAILGVMAVGQAIMIMVKEIDLSVGSVYGLTGVSFIMLEEYLGVPGAMISALLIAASLGYIQAFVTLRGKIPSMIVTLGGLFAIRGIIHIWTSGQMRSLPVEAKHHWLTSVFGGELFGIEVAVFWALLVLLVFSTLLWKTRFGNHLLAVGGDPNTARGQGIRVPRVKTAAFMMCSTLAGFAAILTLADRPQTHVTLGTLMELEAIAAAVIGGCVLTGGRGSLLGAMLGAFIITSVRYQLISLGAPSSWYITFVGLVLIASLIFNQLLARWAGHATHGE</sequence>
<comment type="subunit">
    <text evidence="3">The complex is composed of two ATP-binding proteins (LsrA), two transmembrane proteins (LsrC and LsrD) and a solute-binding protein (LsrB).</text>
</comment>
<dbReference type="PANTHER" id="PTHR32196:SF29">
    <property type="entry name" value="AUTOINDUCER 2 IMPORT SYSTEM PERMEASE PROTEIN LSRC"/>
    <property type="match status" value="1"/>
</dbReference>
<evidence type="ECO:0000256" key="5">
    <source>
        <dbReference type="ARBA" id="ARBA00022475"/>
    </source>
</evidence>
<feature type="transmembrane region" description="Helical" evidence="12">
    <location>
        <begin position="40"/>
        <end position="58"/>
    </location>
</feature>
<name>A0A1A9F5E7_9GAMM</name>
<keyword evidence="5" id="KW-1003">Cell membrane</keyword>
<dbReference type="GO" id="GO:0005886">
    <property type="term" value="C:plasma membrane"/>
    <property type="evidence" value="ECO:0007669"/>
    <property type="project" value="UniProtKB-SubCell"/>
</dbReference>
<comment type="subcellular location">
    <subcellularLocation>
        <location evidence="1">Cell inner membrane</location>
        <topology evidence="1">Multi-pass membrane protein</topology>
    </subcellularLocation>
</comment>
<dbReference type="InterPro" id="IPR001851">
    <property type="entry name" value="ABC_transp_permease"/>
</dbReference>
<keyword evidence="4" id="KW-0813">Transport</keyword>